<organism evidence="5 6">
    <name type="scientific">Chrysochromulina tobinii</name>
    <dbReference type="NCBI Taxonomy" id="1460289"/>
    <lineage>
        <taxon>Eukaryota</taxon>
        <taxon>Haptista</taxon>
        <taxon>Haptophyta</taxon>
        <taxon>Prymnesiophyceae</taxon>
        <taxon>Prymnesiales</taxon>
        <taxon>Chrysochromulinaceae</taxon>
        <taxon>Chrysochromulina</taxon>
    </lineage>
</organism>
<feature type="transmembrane region" description="Helical" evidence="3">
    <location>
        <begin position="42"/>
        <end position="60"/>
    </location>
</feature>
<feature type="compositionally biased region" description="Polar residues" evidence="2">
    <location>
        <begin position="476"/>
        <end position="491"/>
    </location>
</feature>
<feature type="compositionally biased region" description="Pro residues" evidence="2">
    <location>
        <begin position="1"/>
        <end position="28"/>
    </location>
</feature>
<proteinExistence type="predicted"/>
<dbReference type="AlphaFoldDB" id="A0A0M0K846"/>
<evidence type="ECO:0000313" key="6">
    <source>
        <dbReference type="Proteomes" id="UP000037460"/>
    </source>
</evidence>
<dbReference type="InterPro" id="IPR023610">
    <property type="entry name" value="PInositol-4/5-P-5/4-kinase"/>
</dbReference>
<dbReference type="EMBL" id="JWZX01001021">
    <property type="protein sequence ID" value="KOO34990.1"/>
    <property type="molecule type" value="Genomic_DNA"/>
</dbReference>
<gene>
    <name evidence="5" type="ORF">Ctob_013918</name>
</gene>
<dbReference type="GO" id="GO:0046854">
    <property type="term" value="P:phosphatidylinositol phosphate biosynthetic process"/>
    <property type="evidence" value="ECO:0007669"/>
    <property type="project" value="TreeGrafter"/>
</dbReference>
<feature type="transmembrane region" description="Helical" evidence="3">
    <location>
        <begin position="153"/>
        <end position="176"/>
    </location>
</feature>
<dbReference type="PANTHER" id="PTHR23086:SF8">
    <property type="entry name" value="PHOSPHATIDYLINOSITOL 5-PHOSPHATE 4-KINASE, ISOFORM A"/>
    <property type="match status" value="1"/>
</dbReference>
<evidence type="ECO:0000256" key="2">
    <source>
        <dbReference type="SAM" id="MobiDB-lite"/>
    </source>
</evidence>
<keyword evidence="3" id="KW-0812">Transmembrane</keyword>
<feature type="compositionally biased region" description="Gly residues" evidence="2">
    <location>
        <begin position="554"/>
        <end position="564"/>
    </location>
</feature>
<feature type="region of interest" description="Disordered" evidence="2">
    <location>
        <begin position="1"/>
        <end position="32"/>
    </location>
</feature>
<dbReference type="Pfam" id="PF01504">
    <property type="entry name" value="PIP5K"/>
    <property type="match status" value="1"/>
</dbReference>
<keyword evidence="6" id="KW-1185">Reference proteome</keyword>
<dbReference type="PANTHER" id="PTHR23086">
    <property type="entry name" value="PHOSPHATIDYLINOSITOL-4-PHOSPHATE 5-KINASE"/>
    <property type="match status" value="1"/>
</dbReference>
<sequence length="1024" mass="111102">MEPPTQPPVQPPAPPMAPLPPGSPPGSPPDHQLQPGSVRYDLVVITTAAIASSLTLVVLYRMIPRVRRTPGWLMVRAALCEMVVSGCLLALWFFEPNPEEGDLLLNGPTNTIAPLLLCVSAFEIAAHAWRFLMFLDIVATYRNPFEPDRYRPIYPLFVVVVSLAATAGIGVITGVIRNFDLTDHVETKYAGLNCLGAAFVYVPFGLFAVCGFFLHTAVRLLVSSALLRNARRDQAAPSISFLARQRVMRHGTAYLVLHGMQLSAAMVFLLLADDVGQWLGLPAVWNLLLLVWCSRPILSLAGWLVINDVLYLSFGVCSLTKWTCFQPAHEEMATRAPGAGHVRAKLPDRGAGLPMLQRARTVPVGNATPGSAPGAGAQGQGWQLRAAQLQGIEEVGFKEELRFELLYDVAVGIGELAQWELREEQLARAHERRAAEPPWRASIDLGELSHTGSISGSISGSFAGASIGAGSRELTRVQSHQSSPRPDSSQVPRRASFASPPLATCREHAAAHPPLAEPLLSAGAMGGSAPPPSALAHTGRPDGWKSLRSPTSGGDNGHGNGRGQGHSNAQGDSRCGDSWQPIEIVSPVACASSTSSPPRGLGAFQMKAASDRALRSLGLDDVESLPPLFRAESLGLSPLPPLRSPGPYMPPAGRPVSYSEGLSASAPIPRSASESHMNALRAALVDAAAPRSQAQHYEVERFRRLRLLFGVSAAAYARAFPDDLTTLGDTWRQRLKESVSEGKSGSFFYRVLPPTGADAERPASCFIVKQISRREKQSLMALLPAYEEYVAQRDGHSFIQYLGCHSMTLRWAFSGKVYFVVMANFVPVRPWLAFDLKGATANRRTLAARSLHRLAGADLDEVSGTPGAAGSAPGRRVKKQPAYGTLKDWEWMDIAMAVDVNESDRLHIAETIVGDSKFLASQGLLDYSLLVGIVRLPAHLNQAQSEARLEQLRAAGGYISLERQKAYFFGIIDVLEFYNLRWRMQRLVLVALYHLICKGADALGISALDPHDYAERFRTFMMYE</sequence>
<feature type="transmembrane region" description="Helical" evidence="3">
    <location>
        <begin position="253"/>
        <end position="272"/>
    </location>
</feature>
<dbReference type="SMART" id="SM00330">
    <property type="entry name" value="PIPKc"/>
    <property type="match status" value="1"/>
</dbReference>
<protein>
    <submittedName>
        <fullName evidence="5">Phosphatidylinositol 4-phosphate 5-kinase (Pipk-d11 gpcr-pipk)</fullName>
    </submittedName>
</protein>
<dbReference type="GO" id="GO:0005886">
    <property type="term" value="C:plasma membrane"/>
    <property type="evidence" value="ECO:0007669"/>
    <property type="project" value="TreeGrafter"/>
</dbReference>
<dbReference type="Gene3D" id="3.30.800.10">
    <property type="entry name" value="Phosphatidylinositol Phosphate Kinase II Beta"/>
    <property type="match status" value="1"/>
</dbReference>
<feature type="domain" description="PIPK" evidence="4">
    <location>
        <begin position="631"/>
        <end position="1024"/>
    </location>
</feature>
<feature type="transmembrane region" description="Helical" evidence="3">
    <location>
        <begin position="196"/>
        <end position="222"/>
    </location>
</feature>
<dbReference type="InterPro" id="IPR027484">
    <property type="entry name" value="PInositol-4-P-5-kinase_N"/>
</dbReference>
<dbReference type="OrthoDB" id="20783at2759"/>
<dbReference type="InterPro" id="IPR002498">
    <property type="entry name" value="PInositol-4-P-4/5-kinase_core"/>
</dbReference>
<keyword evidence="3" id="KW-0472">Membrane</keyword>
<reference evidence="6" key="1">
    <citation type="journal article" date="2015" name="PLoS Genet.">
        <title>Genome Sequence and Transcriptome Analyses of Chrysochromulina tobin: Metabolic Tools for Enhanced Algal Fitness in the Prominent Order Prymnesiales (Haptophyceae).</title>
        <authorList>
            <person name="Hovde B.T."/>
            <person name="Deodato C.R."/>
            <person name="Hunsperger H.M."/>
            <person name="Ryken S.A."/>
            <person name="Yost W."/>
            <person name="Jha R.K."/>
            <person name="Patterson J."/>
            <person name="Monnat R.J. Jr."/>
            <person name="Barlow S.B."/>
            <person name="Starkenburg S.R."/>
            <person name="Cattolico R.A."/>
        </authorList>
    </citation>
    <scope>NUCLEOTIDE SEQUENCE</scope>
    <source>
        <strain evidence="6">CCMP291</strain>
    </source>
</reference>
<keyword evidence="1" id="KW-0808">Transferase</keyword>
<evidence type="ECO:0000313" key="5">
    <source>
        <dbReference type="EMBL" id="KOO34990.1"/>
    </source>
</evidence>
<dbReference type="Proteomes" id="UP000037460">
    <property type="component" value="Unassembled WGS sequence"/>
</dbReference>
<evidence type="ECO:0000259" key="4">
    <source>
        <dbReference type="PROSITE" id="PS51455"/>
    </source>
</evidence>
<dbReference type="Gene3D" id="3.30.810.10">
    <property type="entry name" value="2-Layer Sandwich"/>
    <property type="match status" value="1"/>
</dbReference>
<name>A0A0M0K846_9EUKA</name>
<keyword evidence="1" id="KW-0067">ATP-binding</keyword>
<evidence type="ECO:0000256" key="1">
    <source>
        <dbReference type="PROSITE-ProRule" id="PRU00781"/>
    </source>
</evidence>
<feature type="non-terminal residue" evidence="5">
    <location>
        <position position="1024"/>
    </location>
</feature>
<keyword evidence="3" id="KW-1133">Transmembrane helix</keyword>
<evidence type="ECO:0000256" key="3">
    <source>
        <dbReference type="SAM" id="Phobius"/>
    </source>
</evidence>
<dbReference type="GO" id="GO:0005524">
    <property type="term" value="F:ATP binding"/>
    <property type="evidence" value="ECO:0007669"/>
    <property type="project" value="UniProtKB-UniRule"/>
</dbReference>
<accession>A0A0M0K846</accession>
<feature type="transmembrane region" description="Helical" evidence="3">
    <location>
        <begin position="72"/>
        <end position="92"/>
    </location>
</feature>
<feature type="region of interest" description="Disordered" evidence="2">
    <location>
        <begin position="518"/>
        <end position="578"/>
    </location>
</feature>
<comment type="caution">
    <text evidence="5">The sequence shown here is derived from an EMBL/GenBank/DDBJ whole genome shotgun (WGS) entry which is preliminary data.</text>
</comment>
<dbReference type="CDD" id="cd00139">
    <property type="entry name" value="PIPKc"/>
    <property type="match status" value="1"/>
</dbReference>
<dbReference type="PROSITE" id="PS51455">
    <property type="entry name" value="PIPK"/>
    <property type="match status" value="1"/>
</dbReference>
<feature type="transmembrane region" description="Helical" evidence="3">
    <location>
        <begin position="112"/>
        <end position="132"/>
    </location>
</feature>
<dbReference type="InterPro" id="IPR027483">
    <property type="entry name" value="PInositol-4-P-4/5-kinase_C_sf"/>
</dbReference>
<keyword evidence="1 5" id="KW-0418">Kinase</keyword>
<keyword evidence="1" id="KW-0547">Nucleotide-binding</keyword>
<dbReference type="GO" id="GO:0016308">
    <property type="term" value="F:1-phosphatidylinositol-4-phosphate 5-kinase activity"/>
    <property type="evidence" value="ECO:0007669"/>
    <property type="project" value="TreeGrafter"/>
</dbReference>
<dbReference type="SUPFAM" id="SSF56104">
    <property type="entry name" value="SAICAR synthase-like"/>
    <property type="match status" value="1"/>
</dbReference>
<feature type="region of interest" description="Disordered" evidence="2">
    <location>
        <begin position="472"/>
        <end position="498"/>
    </location>
</feature>